<dbReference type="EMBL" id="UINC01135414">
    <property type="protein sequence ID" value="SVD19542.1"/>
    <property type="molecule type" value="Genomic_DNA"/>
</dbReference>
<gene>
    <name evidence="2" type="ORF">METZ01_LOCUS372396</name>
</gene>
<evidence type="ECO:0000313" key="2">
    <source>
        <dbReference type="EMBL" id="SVD19542.1"/>
    </source>
</evidence>
<feature type="transmembrane region" description="Helical" evidence="1">
    <location>
        <begin position="132"/>
        <end position="154"/>
    </location>
</feature>
<feature type="non-terminal residue" evidence="2">
    <location>
        <position position="174"/>
    </location>
</feature>
<sequence>MVGHVGENTYADLAQEAIGGHLLPMTSPENRHIRRPSLLKMFSAPIATLEMVRQTERGLAPIIALLAFEWVLLEPSQVVEHTYRLLDNPLSGALVAWNGFVRFSLGPATCMLAGGVILYYLSRHRGQSAPKLWGSICAWGYAWAFHTATMAIAASTRLLGVDEPFMWIRRAYEI</sequence>
<evidence type="ECO:0000256" key="1">
    <source>
        <dbReference type="SAM" id="Phobius"/>
    </source>
</evidence>
<protein>
    <submittedName>
        <fullName evidence="2">Uncharacterized protein</fullName>
    </submittedName>
</protein>
<name>A0A382TCP0_9ZZZZ</name>
<keyword evidence="1" id="KW-1133">Transmembrane helix</keyword>
<dbReference type="AlphaFoldDB" id="A0A382TCP0"/>
<keyword evidence="1" id="KW-0812">Transmembrane</keyword>
<reference evidence="2" key="1">
    <citation type="submission" date="2018-05" db="EMBL/GenBank/DDBJ databases">
        <authorList>
            <person name="Lanie J.A."/>
            <person name="Ng W.-L."/>
            <person name="Kazmierczak K.M."/>
            <person name="Andrzejewski T.M."/>
            <person name="Davidsen T.M."/>
            <person name="Wayne K.J."/>
            <person name="Tettelin H."/>
            <person name="Glass J.I."/>
            <person name="Rusch D."/>
            <person name="Podicherti R."/>
            <person name="Tsui H.-C.T."/>
            <person name="Winkler M.E."/>
        </authorList>
    </citation>
    <scope>NUCLEOTIDE SEQUENCE</scope>
</reference>
<proteinExistence type="predicted"/>
<keyword evidence="1" id="KW-0472">Membrane</keyword>
<organism evidence="2">
    <name type="scientific">marine metagenome</name>
    <dbReference type="NCBI Taxonomy" id="408172"/>
    <lineage>
        <taxon>unclassified sequences</taxon>
        <taxon>metagenomes</taxon>
        <taxon>ecological metagenomes</taxon>
    </lineage>
</organism>
<feature type="transmembrane region" description="Helical" evidence="1">
    <location>
        <begin position="99"/>
        <end position="120"/>
    </location>
</feature>
<accession>A0A382TCP0</accession>